<feature type="domain" description="Ion transport" evidence="7">
    <location>
        <begin position="19"/>
        <end position="236"/>
    </location>
</feature>
<reference evidence="8 9" key="1">
    <citation type="submission" date="2018-12" db="EMBL/GenBank/DDBJ databases">
        <title>three novel Halomonas strain isolated from plants.</title>
        <authorList>
            <person name="Sun C."/>
        </authorList>
    </citation>
    <scope>NUCLEOTIDE SEQUENCE [LARGE SCALE GENOMIC DNA]</scope>
    <source>
        <strain evidence="8 9">DSM 19434</strain>
    </source>
</reference>
<evidence type="ECO:0000256" key="4">
    <source>
        <dbReference type="ARBA" id="ARBA00023136"/>
    </source>
</evidence>
<evidence type="ECO:0000256" key="2">
    <source>
        <dbReference type="ARBA" id="ARBA00022692"/>
    </source>
</evidence>
<evidence type="ECO:0000313" key="9">
    <source>
        <dbReference type="Proteomes" id="UP000287336"/>
    </source>
</evidence>
<name>A0A3S1DGM2_9GAMM</name>
<dbReference type="OrthoDB" id="5297065at2"/>
<proteinExistence type="predicted"/>
<dbReference type="InterPro" id="IPR043203">
    <property type="entry name" value="VGCC_Ca_Na"/>
</dbReference>
<keyword evidence="2 6" id="KW-0812">Transmembrane</keyword>
<feature type="compositionally biased region" description="Polar residues" evidence="5">
    <location>
        <begin position="273"/>
        <end position="283"/>
    </location>
</feature>
<dbReference type="AlphaFoldDB" id="A0A3S1DGM2"/>
<dbReference type="EMBL" id="RZHG01000031">
    <property type="protein sequence ID" value="RUR26058.1"/>
    <property type="molecule type" value="Genomic_DNA"/>
</dbReference>
<evidence type="ECO:0000256" key="3">
    <source>
        <dbReference type="ARBA" id="ARBA00022989"/>
    </source>
</evidence>
<evidence type="ECO:0000259" key="7">
    <source>
        <dbReference type="Pfam" id="PF00520"/>
    </source>
</evidence>
<evidence type="ECO:0000256" key="5">
    <source>
        <dbReference type="SAM" id="MobiDB-lite"/>
    </source>
</evidence>
<dbReference type="GO" id="GO:0005248">
    <property type="term" value="F:voltage-gated sodium channel activity"/>
    <property type="evidence" value="ECO:0007669"/>
    <property type="project" value="TreeGrafter"/>
</dbReference>
<evidence type="ECO:0000256" key="1">
    <source>
        <dbReference type="ARBA" id="ARBA00004141"/>
    </source>
</evidence>
<dbReference type="Pfam" id="PF00520">
    <property type="entry name" value="Ion_trans"/>
    <property type="match status" value="1"/>
</dbReference>
<dbReference type="PANTHER" id="PTHR10037">
    <property type="entry name" value="VOLTAGE-GATED CATION CHANNEL CALCIUM AND SODIUM"/>
    <property type="match status" value="1"/>
</dbReference>
<evidence type="ECO:0000256" key="6">
    <source>
        <dbReference type="SAM" id="Phobius"/>
    </source>
</evidence>
<dbReference type="InterPro" id="IPR005821">
    <property type="entry name" value="Ion_trans_dom"/>
</dbReference>
<feature type="transmembrane region" description="Helical" evidence="6">
    <location>
        <begin position="50"/>
        <end position="72"/>
    </location>
</feature>
<accession>A0A3S1DGM2</accession>
<dbReference type="InterPro" id="IPR027359">
    <property type="entry name" value="Volt_channel_dom_sf"/>
</dbReference>
<comment type="subcellular location">
    <subcellularLocation>
        <location evidence="1">Membrane</location>
        <topology evidence="1">Multi-pass membrane protein</topology>
    </subcellularLocation>
</comment>
<dbReference type="PANTHER" id="PTHR10037:SF62">
    <property type="entry name" value="SODIUM CHANNEL PROTEIN 60E"/>
    <property type="match status" value="1"/>
</dbReference>
<dbReference type="RefSeq" id="WP_126949182.1">
    <property type="nucleotide sequence ID" value="NZ_RZHG01000031.1"/>
</dbReference>
<feature type="transmembrane region" description="Helical" evidence="6">
    <location>
        <begin position="168"/>
        <end position="184"/>
    </location>
</feature>
<feature type="transmembrane region" description="Helical" evidence="6">
    <location>
        <begin position="20"/>
        <end position="38"/>
    </location>
</feature>
<dbReference type="SUPFAM" id="SSF81324">
    <property type="entry name" value="Voltage-gated potassium channels"/>
    <property type="match status" value="1"/>
</dbReference>
<dbReference type="Gene3D" id="1.20.120.350">
    <property type="entry name" value="Voltage-gated potassium channels. Chain C"/>
    <property type="match status" value="1"/>
</dbReference>
<protein>
    <submittedName>
        <fullName evidence="8">Ion transporter</fullName>
    </submittedName>
</protein>
<sequence length="309" mass="35271">MSEPFNTWQARFEKLRSNKLFEGVVISIIVISALVIGAKTYEETSRIEQWLLYLDIAVTVFFLIEILIRMAAERNLVSFFKKGWNVFDFLIVTASLIPMDDSEMVLLARLLRIFRVLRLVSMIPELQMLLGALVKSIPRMGYVVLLMFIIFYIYAALGSFLFHNVDDFLWGNISVAMLTLFRIATFEDWTDVMYATQEVYTWSWIYYLTFIFLTAFIFLNMMIGIVLDVMQKESAQMELDSGEGDSAQLQSLRSDVHTLKAQLDRMEAAMVHNGTSSTISDQADQPKTESPRTGSAKTGPAKIDLPGKK</sequence>
<feature type="region of interest" description="Disordered" evidence="5">
    <location>
        <begin position="273"/>
        <end position="309"/>
    </location>
</feature>
<dbReference type="GO" id="GO:0001518">
    <property type="term" value="C:voltage-gated sodium channel complex"/>
    <property type="evidence" value="ECO:0007669"/>
    <property type="project" value="TreeGrafter"/>
</dbReference>
<evidence type="ECO:0000313" key="8">
    <source>
        <dbReference type="EMBL" id="RUR26058.1"/>
    </source>
</evidence>
<comment type="caution">
    <text evidence="8">The sequence shown here is derived from an EMBL/GenBank/DDBJ whole genome shotgun (WGS) entry which is preliminary data.</text>
</comment>
<keyword evidence="4 6" id="KW-0472">Membrane</keyword>
<dbReference type="Gene3D" id="1.10.287.70">
    <property type="match status" value="1"/>
</dbReference>
<feature type="transmembrane region" description="Helical" evidence="6">
    <location>
        <begin position="204"/>
        <end position="227"/>
    </location>
</feature>
<gene>
    <name evidence="8" type="ORF">ELY33_17455</name>
</gene>
<dbReference type="Proteomes" id="UP000287336">
    <property type="component" value="Unassembled WGS sequence"/>
</dbReference>
<feature type="transmembrane region" description="Helical" evidence="6">
    <location>
        <begin position="140"/>
        <end position="161"/>
    </location>
</feature>
<keyword evidence="9" id="KW-1185">Reference proteome</keyword>
<organism evidence="8 9">
    <name type="scientific">Vreelandella andesensis</name>
    <dbReference type="NCBI Taxonomy" id="447567"/>
    <lineage>
        <taxon>Bacteria</taxon>
        <taxon>Pseudomonadati</taxon>
        <taxon>Pseudomonadota</taxon>
        <taxon>Gammaproteobacteria</taxon>
        <taxon>Oceanospirillales</taxon>
        <taxon>Halomonadaceae</taxon>
        <taxon>Vreelandella</taxon>
    </lineage>
</organism>
<keyword evidence="3 6" id="KW-1133">Transmembrane helix</keyword>